<dbReference type="EMBL" id="ATHI01000028">
    <property type="protein sequence ID" value="EPR31596.1"/>
    <property type="molecule type" value="Genomic_DNA"/>
</dbReference>
<dbReference type="GO" id="GO:0016020">
    <property type="term" value="C:membrane"/>
    <property type="evidence" value="ECO:0007669"/>
    <property type="project" value="UniProtKB-SubCell"/>
</dbReference>
<dbReference type="PANTHER" id="PTHR43373">
    <property type="entry name" value="NA(+)/H(+) ANTIPORTER SUBUNIT"/>
    <property type="match status" value="1"/>
</dbReference>
<evidence type="ECO:0000256" key="1">
    <source>
        <dbReference type="ARBA" id="ARBA00004127"/>
    </source>
</evidence>
<evidence type="ECO:0000259" key="8">
    <source>
        <dbReference type="Pfam" id="PF00662"/>
    </source>
</evidence>
<feature type="transmembrane region" description="Helical" evidence="6">
    <location>
        <begin position="6"/>
        <end position="23"/>
    </location>
</feature>
<keyword evidence="4 6" id="KW-0472">Membrane</keyword>
<feature type="transmembrane region" description="Helical" evidence="6">
    <location>
        <begin position="61"/>
        <end position="84"/>
    </location>
</feature>
<dbReference type="PRINTS" id="PR01434">
    <property type="entry name" value="NADHDHGNASE5"/>
</dbReference>
<evidence type="ECO:0000313" key="9">
    <source>
        <dbReference type="EMBL" id="EPR31596.1"/>
    </source>
</evidence>
<dbReference type="OrthoDB" id="9805769at2"/>
<dbReference type="eggNOG" id="COG1009">
    <property type="taxonomic scope" value="Bacteria"/>
</dbReference>
<feature type="transmembrane region" description="Helical" evidence="6">
    <location>
        <begin position="348"/>
        <end position="368"/>
    </location>
</feature>
<feature type="transmembrane region" description="Helical" evidence="6">
    <location>
        <begin position="612"/>
        <end position="632"/>
    </location>
</feature>
<comment type="subcellular location">
    <subcellularLocation>
        <location evidence="1">Endomembrane system</location>
        <topology evidence="1">Multi-pass membrane protein</topology>
    </subcellularLocation>
    <subcellularLocation>
        <location evidence="5">Membrane</location>
        <topology evidence="5">Multi-pass membrane protein</topology>
    </subcellularLocation>
</comment>
<organism evidence="9 10">
    <name type="scientific">Alkalidesulfovibrio alkalitolerans DSM 16529</name>
    <dbReference type="NCBI Taxonomy" id="1121439"/>
    <lineage>
        <taxon>Bacteria</taxon>
        <taxon>Pseudomonadati</taxon>
        <taxon>Thermodesulfobacteriota</taxon>
        <taxon>Desulfovibrionia</taxon>
        <taxon>Desulfovibrionales</taxon>
        <taxon>Desulfovibrionaceae</taxon>
        <taxon>Alkalidesulfovibrio</taxon>
    </lineage>
</organism>
<feature type="transmembrane region" description="Helical" evidence="6">
    <location>
        <begin position="417"/>
        <end position="439"/>
    </location>
</feature>
<evidence type="ECO:0000256" key="6">
    <source>
        <dbReference type="SAM" id="Phobius"/>
    </source>
</evidence>
<dbReference type="Pfam" id="PF00662">
    <property type="entry name" value="Proton_antipo_N"/>
    <property type="match status" value="1"/>
</dbReference>
<feature type="transmembrane region" description="Helical" evidence="6">
    <location>
        <begin position="539"/>
        <end position="559"/>
    </location>
</feature>
<dbReference type="GO" id="GO:0012505">
    <property type="term" value="C:endomembrane system"/>
    <property type="evidence" value="ECO:0007669"/>
    <property type="project" value="UniProtKB-SubCell"/>
</dbReference>
<feature type="domain" description="NADH-Ubiquinone oxidoreductase (complex I) chain 5 N-terminal" evidence="8">
    <location>
        <begin position="119"/>
        <end position="154"/>
    </location>
</feature>
<protein>
    <submittedName>
        <fullName evidence="9">NADH/Ubiquinone/plastoquinone (Complex I)</fullName>
    </submittedName>
</protein>
<dbReference type="AlphaFoldDB" id="S7T4P7"/>
<dbReference type="Pfam" id="PF00361">
    <property type="entry name" value="Proton_antipo_M"/>
    <property type="match status" value="1"/>
</dbReference>
<feature type="transmembrane region" description="Helical" evidence="6">
    <location>
        <begin position="491"/>
        <end position="515"/>
    </location>
</feature>
<keyword evidence="10" id="KW-1185">Reference proteome</keyword>
<feature type="transmembrane region" description="Helical" evidence="6">
    <location>
        <begin position="91"/>
        <end position="111"/>
    </location>
</feature>
<feature type="transmembrane region" description="Helical" evidence="6">
    <location>
        <begin position="216"/>
        <end position="235"/>
    </location>
</feature>
<feature type="transmembrane region" description="Helical" evidence="6">
    <location>
        <begin position="451"/>
        <end position="471"/>
    </location>
</feature>
<feature type="transmembrane region" description="Helical" evidence="6">
    <location>
        <begin position="247"/>
        <end position="269"/>
    </location>
</feature>
<dbReference type="InterPro" id="IPR001750">
    <property type="entry name" value="ND/Mrp_TM"/>
</dbReference>
<evidence type="ECO:0000256" key="4">
    <source>
        <dbReference type="ARBA" id="ARBA00023136"/>
    </source>
</evidence>
<dbReference type="PATRIC" id="fig|1121439.3.peg.2289"/>
<keyword evidence="3 6" id="KW-1133">Transmembrane helix</keyword>
<feature type="transmembrane region" description="Helical" evidence="6">
    <location>
        <begin position="187"/>
        <end position="204"/>
    </location>
</feature>
<dbReference type="PANTHER" id="PTHR43373:SF1">
    <property type="entry name" value="NA(+)_H(+) ANTIPORTER SUBUNIT A"/>
    <property type="match status" value="1"/>
</dbReference>
<dbReference type="InterPro" id="IPR050616">
    <property type="entry name" value="CPA3_Na-H_Antiporter_A"/>
</dbReference>
<feature type="transmembrane region" description="Helical" evidence="6">
    <location>
        <begin position="315"/>
        <end position="341"/>
    </location>
</feature>
<feature type="transmembrane region" description="Helical" evidence="6">
    <location>
        <begin position="30"/>
        <end position="49"/>
    </location>
</feature>
<gene>
    <name evidence="9" type="ORF">dsat_0920</name>
</gene>
<evidence type="ECO:0000259" key="7">
    <source>
        <dbReference type="Pfam" id="PF00361"/>
    </source>
</evidence>
<feature type="transmembrane region" description="Helical" evidence="6">
    <location>
        <begin position="123"/>
        <end position="144"/>
    </location>
</feature>
<feature type="domain" description="NADH:quinone oxidoreductase/Mrp antiporter transmembrane" evidence="7">
    <location>
        <begin position="181"/>
        <end position="463"/>
    </location>
</feature>
<keyword evidence="9" id="KW-0830">Ubiquinone</keyword>
<dbReference type="RefSeq" id="WP_020887617.1">
    <property type="nucleotide sequence ID" value="NZ_ATHI01000028.1"/>
</dbReference>
<feature type="transmembrane region" description="Helical" evidence="6">
    <location>
        <begin position="374"/>
        <end position="396"/>
    </location>
</feature>
<dbReference type="InterPro" id="IPR001516">
    <property type="entry name" value="Proton_antipo_N"/>
</dbReference>
<dbReference type="STRING" id="1121439.dsat_0920"/>
<feature type="transmembrane region" description="Helical" evidence="6">
    <location>
        <begin position="281"/>
        <end position="309"/>
    </location>
</feature>
<accession>S7T4P7</accession>
<feature type="transmembrane region" description="Helical" evidence="6">
    <location>
        <begin position="164"/>
        <end position="181"/>
    </location>
</feature>
<evidence type="ECO:0000256" key="3">
    <source>
        <dbReference type="ARBA" id="ARBA00022989"/>
    </source>
</evidence>
<name>S7T4P7_9BACT</name>
<keyword evidence="2 5" id="KW-0812">Transmembrane</keyword>
<comment type="caution">
    <text evidence="9">The sequence shown here is derived from an EMBL/GenBank/DDBJ whole genome shotgun (WGS) entry which is preliminary data.</text>
</comment>
<proteinExistence type="predicted"/>
<evidence type="ECO:0000256" key="5">
    <source>
        <dbReference type="RuleBase" id="RU000320"/>
    </source>
</evidence>
<reference evidence="9 10" key="1">
    <citation type="journal article" date="2013" name="Genome Announc.">
        <title>Draft genome sequences for three mercury-methylating, sulfate-reducing bacteria.</title>
        <authorList>
            <person name="Brown S.D."/>
            <person name="Hurt R.A.Jr."/>
            <person name="Gilmour C.C."/>
            <person name="Elias D.A."/>
        </authorList>
    </citation>
    <scope>NUCLEOTIDE SEQUENCE [LARGE SCALE GENOMIC DNA]</scope>
    <source>
        <strain evidence="9 10">DSM 16529</strain>
    </source>
</reference>
<dbReference type="Proteomes" id="UP000014975">
    <property type="component" value="Unassembled WGS sequence"/>
</dbReference>
<evidence type="ECO:0000313" key="10">
    <source>
        <dbReference type="Proteomes" id="UP000014975"/>
    </source>
</evidence>
<evidence type="ECO:0000256" key="2">
    <source>
        <dbReference type="ARBA" id="ARBA00022692"/>
    </source>
</evidence>
<sequence length="633" mass="67448">MLDSLLFLLIVLPVLGGLACYALPSRHLRGAVVVGTCVVTAAASLALLGNGAFATTPGSLFFIPVRGLVVLLDFTLLFAILAIAFKLKNKLIQLVFAAQIVLLAWFELFMATPTGAPTFFADTLSIIMVLIVSIVGSLICIYAIPYMQAHEEHLHLDRTRQPRFFLFLVGFLGAMNGLVLADDITFFYLFFEITTLCSFMLIGHDGTDEAKKNASHALLLNGVGGLAFVIGMMWAYSAVGTLSIQEIVAAGPTAQGLLFALALLCLAGFTKAAQLPFQSWLLGAMVAPTPTSALLHSATMVKAGVFLVLRFAPAYAGTFLATAIAVCGAFTFVATAALAVSQSNAKKILAYSTISNLGLMICCAGIGTPQAITAGVLLLIFHAVSKGLLFCCVGHIEQHIHSRDIEDMRGLSAVMPRVAMITLIGLLTMMLPPFGVLLAKWMAIESAGHNLFVIVMLAIGSALTVLIYARWGGNMMNAPHNAEPKHPSMPILTSFPLLAMVCGALLLSLAAPLLYSRLVEPLLPIAAYVVEAGSLRNPVGAFTLYPLFILLGFGVFYAMRQVMKTREAHRSTPYFGGANLPDSTGFTGPLRAPVPYQSANYYMTNVFGEEKLTIWINLGAGMLLAMLLGGALS</sequence>